<dbReference type="SUPFAM" id="SSF46894">
    <property type="entry name" value="C-terminal effector domain of the bipartite response regulators"/>
    <property type="match status" value="1"/>
</dbReference>
<evidence type="ECO:0000313" key="7">
    <source>
        <dbReference type="Proteomes" id="UP000218796"/>
    </source>
</evidence>
<accession>A0A2A2MH68</accession>
<dbReference type="SMART" id="SM00862">
    <property type="entry name" value="Trans_reg_C"/>
    <property type="match status" value="1"/>
</dbReference>
<dbReference type="InterPro" id="IPR036388">
    <property type="entry name" value="WH-like_DNA-bd_sf"/>
</dbReference>
<dbReference type="Gene3D" id="1.10.10.10">
    <property type="entry name" value="Winged helix-like DNA-binding domain superfamily/Winged helix DNA-binding domain"/>
    <property type="match status" value="1"/>
</dbReference>
<proteinExistence type="predicted"/>
<keyword evidence="4" id="KW-1133">Transmembrane helix</keyword>
<dbReference type="PROSITE" id="PS51755">
    <property type="entry name" value="OMPR_PHOB"/>
    <property type="match status" value="1"/>
</dbReference>
<protein>
    <recommendedName>
        <fullName evidence="5">OmpR/PhoB-type domain-containing protein</fullName>
    </recommendedName>
</protein>
<evidence type="ECO:0000256" key="3">
    <source>
        <dbReference type="SAM" id="MobiDB-lite"/>
    </source>
</evidence>
<evidence type="ECO:0000256" key="1">
    <source>
        <dbReference type="ARBA" id="ARBA00023125"/>
    </source>
</evidence>
<feature type="DNA-binding region" description="OmpR/PhoB-type" evidence="2">
    <location>
        <begin position="1"/>
        <end position="105"/>
    </location>
</feature>
<keyword evidence="4" id="KW-0812">Transmembrane</keyword>
<dbReference type="GO" id="GO:0000160">
    <property type="term" value="P:phosphorelay signal transduction system"/>
    <property type="evidence" value="ECO:0007669"/>
    <property type="project" value="InterPro"/>
</dbReference>
<dbReference type="InterPro" id="IPR001867">
    <property type="entry name" value="OmpR/PhoB-type_DNA-bd"/>
</dbReference>
<dbReference type="Pfam" id="PF00486">
    <property type="entry name" value="Trans_reg_C"/>
    <property type="match status" value="1"/>
</dbReference>
<dbReference type="AlphaFoldDB" id="A0A2A2MH68"/>
<dbReference type="KEGG" id="hpar:AL518_20160"/>
<reference evidence="6 7" key="1">
    <citation type="submission" date="2017-08" db="EMBL/GenBank/DDBJ databases">
        <title>Draft Genome Sequence of Hafnia alvei CITHA-6 Isolated from Raw Bovine Milk.</title>
        <authorList>
            <person name="Culligan E.P."/>
            <person name="Mcsweeney A."/>
            <person name="O'Doherty C."/>
            <person name="Gleeson E."/>
            <person name="O'Riordan D."/>
            <person name="Sleator R.D."/>
        </authorList>
    </citation>
    <scope>NUCLEOTIDE SEQUENCE [LARGE SCALE GENOMIC DNA]</scope>
    <source>
        <strain evidence="6 7">CITHA-6</strain>
    </source>
</reference>
<feature type="domain" description="OmpR/PhoB-type" evidence="5">
    <location>
        <begin position="1"/>
        <end position="105"/>
    </location>
</feature>
<dbReference type="Proteomes" id="UP000218796">
    <property type="component" value="Unassembled WGS sequence"/>
</dbReference>
<evidence type="ECO:0000313" key="6">
    <source>
        <dbReference type="EMBL" id="PAV97983.1"/>
    </source>
</evidence>
<feature type="region of interest" description="Disordered" evidence="3">
    <location>
        <begin position="114"/>
        <end position="148"/>
    </location>
</feature>
<organism evidence="6 7">
    <name type="scientific">Hafnia paralvei</name>
    <dbReference type="NCBI Taxonomy" id="546367"/>
    <lineage>
        <taxon>Bacteria</taxon>
        <taxon>Pseudomonadati</taxon>
        <taxon>Pseudomonadota</taxon>
        <taxon>Gammaproteobacteria</taxon>
        <taxon>Enterobacterales</taxon>
        <taxon>Hafniaceae</taxon>
        <taxon>Hafnia</taxon>
    </lineage>
</organism>
<comment type="caution">
    <text evidence="6">The sequence shown here is derived from an EMBL/GenBank/DDBJ whole genome shotgun (WGS) entry which is preliminary data.</text>
</comment>
<evidence type="ECO:0000256" key="4">
    <source>
        <dbReference type="SAM" id="Phobius"/>
    </source>
</evidence>
<name>A0A2A2MH68_9GAMM</name>
<dbReference type="OrthoDB" id="5801519at2"/>
<dbReference type="CDD" id="cd00383">
    <property type="entry name" value="trans_reg_C"/>
    <property type="match status" value="1"/>
</dbReference>
<dbReference type="EMBL" id="NQMS01000001">
    <property type="protein sequence ID" value="PAV97983.1"/>
    <property type="molecule type" value="Genomic_DNA"/>
</dbReference>
<dbReference type="GO" id="GO:0003677">
    <property type="term" value="F:DNA binding"/>
    <property type="evidence" value="ECO:0007669"/>
    <property type="project" value="UniProtKB-UniRule"/>
</dbReference>
<feature type="transmembrane region" description="Helical" evidence="4">
    <location>
        <begin position="168"/>
        <end position="188"/>
    </location>
</feature>
<keyword evidence="4" id="KW-0472">Membrane</keyword>
<dbReference type="InterPro" id="IPR016032">
    <property type="entry name" value="Sig_transdc_resp-reg_C-effctor"/>
</dbReference>
<keyword evidence="7" id="KW-1185">Reference proteome</keyword>
<keyword evidence="1 2" id="KW-0238">DNA-binding</keyword>
<gene>
    <name evidence="6" type="ORF">CJD50_00400</name>
</gene>
<dbReference type="RefSeq" id="WP_048797509.1">
    <property type="nucleotide sequence ID" value="NZ_CAUFSP010000002.1"/>
</dbReference>
<evidence type="ECO:0000256" key="2">
    <source>
        <dbReference type="PROSITE-ProRule" id="PRU01091"/>
    </source>
</evidence>
<evidence type="ECO:0000259" key="5">
    <source>
        <dbReference type="PROSITE" id="PS51755"/>
    </source>
</evidence>
<sequence length="290" mass="33403">MSIYIVDDLVTYNSEDGILRSLQNDENQLALTTTTARLFNLLLENYGCVVSREELFEKIWENHGQRSSNAGLNQYIRTLRKCLYEFGVAENSIITIPKVGFKLNPSIIQRIEDADDSYQDKHEKESQSEKSDYVPIKKHQTNHEEKYETKNIQATPNDKNGHDTQKRCVFYSLLILFIGNVLLFVFSFSNQIKSETVHSYLLTTIDSCRVYTLHPNSEQAIPIKKKIFETAITRSKLSCITGTEFYTYIDDSLVFGRIGDIFIARCTLRDASTNQFIACDSSYYSPWDTK</sequence>
<dbReference type="GO" id="GO:0006355">
    <property type="term" value="P:regulation of DNA-templated transcription"/>
    <property type="evidence" value="ECO:0007669"/>
    <property type="project" value="InterPro"/>
</dbReference>
<feature type="compositionally biased region" description="Basic and acidic residues" evidence="3">
    <location>
        <begin position="118"/>
        <end position="132"/>
    </location>
</feature>